<keyword evidence="3" id="KW-1185">Reference proteome</keyword>
<reference evidence="2 3" key="1">
    <citation type="submission" date="2018-02" db="EMBL/GenBank/DDBJ databases">
        <title>Corynebacterium alimpuense sp. nov., a marine obligate actinomycete isolated from sediments of Valparaiso bay, Chile.</title>
        <authorList>
            <person name="Claverias F."/>
            <person name="Gonzales-Siles L."/>
            <person name="Salva-Serra F."/>
            <person name="Inganaes E."/>
            <person name="Molin K."/>
            <person name="Cumsille A."/>
            <person name="Undabarrena A."/>
            <person name="Couve E."/>
            <person name="Moore E.R.B."/>
            <person name="Gomila M."/>
            <person name="Camara B."/>
        </authorList>
    </citation>
    <scope>NUCLEOTIDE SEQUENCE [LARGE SCALE GENOMIC DNA]</scope>
    <source>
        <strain evidence="2 3">CCUG 69366</strain>
    </source>
</reference>
<organism evidence="2 3">
    <name type="scientific">Corynebacterium alimapuense</name>
    <dbReference type="NCBI Taxonomy" id="1576874"/>
    <lineage>
        <taxon>Bacteria</taxon>
        <taxon>Bacillati</taxon>
        <taxon>Actinomycetota</taxon>
        <taxon>Actinomycetes</taxon>
        <taxon>Mycobacteriales</taxon>
        <taxon>Corynebacteriaceae</taxon>
        <taxon>Corynebacterium</taxon>
    </lineage>
</organism>
<proteinExistence type="predicted"/>
<dbReference type="SUPFAM" id="SSF56601">
    <property type="entry name" value="beta-lactamase/transpeptidase-like"/>
    <property type="match status" value="1"/>
</dbReference>
<evidence type="ECO:0008006" key="4">
    <source>
        <dbReference type="Google" id="ProtNLM"/>
    </source>
</evidence>
<evidence type="ECO:0000313" key="2">
    <source>
        <dbReference type="EMBL" id="RNE48703.1"/>
    </source>
</evidence>
<comment type="caution">
    <text evidence="2">The sequence shown here is derived from an EMBL/GenBank/DDBJ whole genome shotgun (WGS) entry which is preliminary data.</text>
</comment>
<evidence type="ECO:0000256" key="1">
    <source>
        <dbReference type="SAM" id="Phobius"/>
    </source>
</evidence>
<dbReference type="Proteomes" id="UP000266975">
    <property type="component" value="Unassembled WGS sequence"/>
</dbReference>
<accession>A0A3M8K660</accession>
<protein>
    <recommendedName>
        <fullName evidence="4">Serine hydrolase</fullName>
    </recommendedName>
</protein>
<dbReference type="OrthoDB" id="4535618at2"/>
<keyword evidence="1" id="KW-0812">Transmembrane</keyword>
<keyword evidence="1" id="KW-0472">Membrane</keyword>
<dbReference type="InterPro" id="IPR012338">
    <property type="entry name" value="Beta-lactam/transpept-like"/>
</dbReference>
<dbReference type="EMBL" id="PTJO01000005">
    <property type="protein sequence ID" value="RNE48703.1"/>
    <property type="molecule type" value="Genomic_DNA"/>
</dbReference>
<gene>
    <name evidence="2" type="ORF">C5L39_09135</name>
</gene>
<dbReference type="Gene3D" id="3.40.710.10">
    <property type="entry name" value="DD-peptidase/beta-lactamase superfamily"/>
    <property type="match status" value="1"/>
</dbReference>
<feature type="transmembrane region" description="Helical" evidence="1">
    <location>
        <begin position="12"/>
        <end position="35"/>
    </location>
</feature>
<dbReference type="AlphaFoldDB" id="A0A3M8K660"/>
<name>A0A3M8K660_9CORY</name>
<sequence>MESKGRRKPPSAIALLLVVLVVSLLAIPAVAYLGFSGSDDQAQEGVEETALDSEVSTTSPALVGSDYSEFVENSTGSQVSFYQISDGSRSGTATERFARPALSLSKLYIAAYVLDNGTTEEGYEAISMISSSDDRTATELYAAYPESIDSIADEYNLLSTRSGQQWGYSVTSTYDVVSFLAQLMEEDPTDPILVAMAGASSVAADGYDQDFGTAVLPGVLGSKWGWSDDRSLHSSVSFGENFIVAAAVTGSADDLTELVEFQLTDEVEQAIDEGEELS</sequence>
<keyword evidence="1" id="KW-1133">Transmembrane helix</keyword>
<evidence type="ECO:0000313" key="3">
    <source>
        <dbReference type="Proteomes" id="UP000266975"/>
    </source>
</evidence>